<evidence type="ECO:0000313" key="1">
    <source>
        <dbReference type="EMBL" id="GIX67306.1"/>
    </source>
</evidence>
<dbReference type="Proteomes" id="UP001054837">
    <property type="component" value="Unassembled WGS sequence"/>
</dbReference>
<keyword evidence="2" id="KW-1185">Reference proteome</keyword>
<proteinExistence type="predicted"/>
<gene>
    <name evidence="1" type="ORF">CDAR_287161</name>
</gene>
<evidence type="ECO:0000313" key="2">
    <source>
        <dbReference type="Proteomes" id="UP001054837"/>
    </source>
</evidence>
<accession>A0AAV4M4C9</accession>
<sequence>MNCFESENKDANYANWTDRGYLMNPAVLYHHAAESEGEEPQLIVPEHGRTLILQEHHDAPSAGHYGVEGTFN</sequence>
<comment type="caution">
    <text evidence="1">The sequence shown here is derived from an EMBL/GenBank/DDBJ whole genome shotgun (WGS) entry which is preliminary data.</text>
</comment>
<reference evidence="1 2" key="1">
    <citation type="submission" date="2021-06" db="EMBL/GenBank/DDBJ databases">
        <title>Caerostris darwini draft genome.</title>
        <authorList>
            <person name="Kono N."/>
            <person name="Arakawa K."/>
        </authorList>
    </citation>
    <scope>NUCLEOTIDE SEQUENCE [LARGE SCALE GENOMIC DNA]</scope>
</reference>
<protein>
    <submittedName>
        <fullName evidence="1">Uncharacterized protein</fullName>
    </submittedName>
</protein>
<organism evidence="1 2">
    <name type="scientific">Caerostris darwini</name>
    <dbReference type="NCBI Taxonomy" id="1538125"/>
    <lineage>
        <taxon>Eukaryota</taxon>
        <taxon>Metazoa</taxon>
        <taxon>Ecdysozoa</taxon>
        <taxon>Arthropoda</taxon>
        <taxon>Chelicerata</taxon>
        <taxon>Arachnida</taxon>
        <taxon>Araneae</taxon>
        <taxon>Araneomorphae</taxon>
        <taxon>Entelegynae</taxon>
        <taxon>Araneoidea</taxon>
        <taxon>Araneidae</taxon>
        <taxon>Caerostris</taxon>
    </lineage>
</organism>
<dbReference type="AlphaFoldDB" id="A0AAV4M4C9"/>
<dbReference type="EMBL" id="BPLQ01000079">
    <property type="protein sequence ID" value="GIX67306.1"/>
    <property type="molecule type" value="Genomic_DNA"/>
</dbReference>
<name>A0AAV4M4C9_9ARAC</name>
<dbReference type="Gene3D" id="1.10.340.70">
    <property type="match status" value="1"/>
</dbReference>